<reference evidence="2" key="2">
    <citation type="submission" date="2021-03" db="UniProtKB">
        <authorList>
            <consortium name="EnsemblPlants"/>
        </authorList>
    </citation>
    <scope>IDENTIFICATION</scope>
</reference>
<reference evidence="2" key="1">
    <citation type="submission" date="2018-11" db="EMBL/GenBank/DDBJ databases">
        <authorList>
            <person name="Grassa J C."/>
        </authorList>
    </citation>
    <scope>NUCLEOTIDE SEQUENCE [LARGE SCALE GENOMIC DNA]</scope>
</reference>
<dbReference type="Proteomes" id="UP000596661">
    <property type="component" value="Chromosome 4"/>
</dbReference>
<evidence type="ECO:0000313" key="2">
    <source>
        <dbReference type="EnsemblPlants" id="cds.evm.model.04.612"/>
    </source>
</evidence>
<dbReference type="Pfam" id="PF13966">
    <property type="entry name" value="zf-RVT"/>
    <property type="match status" value="1"/>
</dbReference>
<name>A0A803PI47_CANSA</name>
<feature type="domain" description="Reverse transcriptase zinc-binding" evidence="1">
    <location>
        <begin position="66"/>
        <end position="147"/>
    </location>
</feature>
<dbReference type="PANTHER" id="PTHR33116:SF84">
    <property type="entry name" value="RNA-DIRECTED DNA POLYMERASE"/>
    <property type="match status" value="1"/>
</dbReference>
<dbReference type="OMA" id="CEMCESH"/>
<dbReference type="AlphaFoldDB" id="A0A803PI47"/>
<accession>A0A803PI47</accession>
<keyword evidence="3" id="KW-1185">Reference proteome</keyword>
<protein>
    <recommendedName>
        <fullName evidence="1">Reverse transcriptase zinc-binding domain-containing protein</fullName>
    </recommendedName>
</protein>
<dbReference type="PANTHER" id="PTHR33116">
    <property type="entry name" value="REVERSE TRANSCRIPTASE ZINC-BINDING DOMAIN-CONTAINING PROTEIN-RELATED-RELATED"/>
    <property type="match status" value="1"/>
</dbReference>
<sequence>MGKYIWAIAQKQDSLWMRWIHSVYLKDRDWWSYKASDHCSWYWRSLVNLKEHFKGKAGQQLFTQHYQIEEGYKVLCPTQNKVYWSRQVWGRLNTPKHCFIMWLAIQKRLRTKDRLKAMGLATREHCEMCESHSENTDHLFFTCRFTAACLQGIKTWLSWNIAAGYLLALTRWIGRSKLSNFKKNVLAAAISCLVYTIWRARNLFVWENSKSDVEKVITRVKQVVTYRINAVWPRKVSVEDTEWFQSL</sequence>
<organism evidence="2 3">
    <name type="scientific">Cannabis sativa</name>
    <name type="common">Hemp</name>
    <name type="synonym">Marijuana</name>
    <dbReference type="NCBI Taxonomy" id="3483"/>
    <lineage>
        <taxon>Eukaryota</taxon>
        <taxon>Viridiplantae</taxon>
        <taxon>Streptophyta</taxon>
        <taxon>Embryophyta</taxon>
        <taxon>Tracheophyta</taxon>
        <taxon>Spermatophyta</taxon>
        <taxon>Magnoliopsida</taxon>
        <taxon>eudicotyledons</taxon>
        <taxon>Gunneridae</taxon>
        <taxon>Pentapetalae</taxon>
        <taxon>rosids</taxon>
        <taxon>fabids</taxon>
        <taxon>Rosales</taxon>
        <taxon>Cannabaceae</taxon>
        <taxon>Cannabis</taxon>
    </lineage>
</organism>
<dbReference type="EnsemblPlants" id="evm.model.04.612">
    <property type="protein sequence ID" value="cds.evm.model.04.612"/>
    <property type="gene ID" value="evm.TU.04.612"/>
</dbReference>
<evidence type="ECO:0000259" key="1">
    <source>
        <dbReference type="Pfam" id="PF13966"/>
    </source>
</evidence>
<dbReference type="Gramene" id="evm.model.04.612">
    <property type="protein sequence ID" value="cds.evm.model.04.612"/>
    <property type="gene ID" value="evm.TU.04.612"/>
</dbReference>
<dbReference type="InterPro" id="IPR026960">
    <property type="entry name" value="RVT-Znf"/>
</dbReference>
<proteinExistence type="predicted"/>
<evidence type="ECO:0000313" key="3">
    <source>
        <dbReference type="Proteomes" id="UP000596661"/>
    </source>
</evidence>
<dbReference type="EMBL" id="UZAU01000365">
    <property type="status" value="NOT_ANNOTATED_CDS"/>
    <property type="molecule type" value="Genomic_DNA"/>
</dbReference>